<evidence type="ECO:0000256" key="3">
    <source>
        <dbReference type="ARBA" id="ARBA00022989"/>
    </source>
</evidence>
<dbReference type="EMBL" id="FMBL01000003">
    <property type="protein sequence ID" value="SCC80672.1"/>
    <property type="molecule type" value="Genomic_DNA"/>
</dbReference>
<dbReference type="PROSITE" id="PS50850">
    <property type="entry name" value="MFS"/>
    <property type="match status" value="1"/>
</dbReference>
<feature type="region of interest" description="Disordered" evidence="5">
    <location>
        <begin position="1"/>
        <end position="33"/>
    </location>
</feature>
<keyword evidence="3 6" id="KW-1133">Transmembrane helix</keyword>
<feature type="compositionally biased region" description="Low complexity" evidence="5">
    <location>
        <begin position="21"/>
        <end position="33"/>
    </location>
</feature>
<dbReference type="GO" id="GO:0005886">
    <property type="term" value="C:plasma membrane"/>
    <property type="evidence" value="ECO:0007669"/>
    <property type="project" value="UniProtKB-SubCell"/>
</dbReference>
<feature type="transmembrane region" description="Helical" evidence="6">
    <location>
        <begin position="116"/>
        <end position="136"/>
    </location>
</feature>
<evidence type="ECO:0000256" key="6">
    <source>
        <dbReference type="SAM" id="Phobius"/>
    </source>
</evidence>
<keyword evidence="2 6" id="KW-0812">Transmembrane</keyword>
<dbReference type="SUPFAM" id="SSF103473">
    <property type="entry name" value="MFS general substrate transporter"/>
    <property type="match status" value="1"/>
</dbReference>
<accession>A0A1C4H795</accession>
<dbReference type="Proteomes" id="UP000242610">
    <property type="component" value="Unassembled WGS sequence"/>
</dbReference>
<feature type="transmembrane region" description="Helical" evidence="6">
    <location>
        <begin position="305"/>
        <end position="326"/>
    </location>
</feature>
<organism evidence="8 9">
    <name type="scientific">Bifidobacterium commune</name>
    <dbReference type="NCBI Taxonomy" id="1505727"/>
    <lineage>
        <taxon>Bacteria</taxon>
        <taxon>Bacillati</taxon>
        <taxon>Actinomycetota</taxon>
        <taxon>Actinomycetes</taxon>
        <taxon>Bifidobacteriales</taxon>
        <taxon>Bifidobacteriaceae</taxon>
        <taxon>Bifidobacterium</taxon>
    </lineage>
</organism>
<dbReference type="Gene3D" id="1.20.1720.10">
    <property type="entry name" value="Multidrug resistance protein D"/>
    <property type="match status" value="1"/>
</dbReference>
<feature type="transmembrane region" description="Helical" evidence="6">
    <location>
        <begin position="395"/>
        <end position="413"/>
    </location>
</feature>
<evidence type="ECO:0000256" key="2">
    <source>
        <dbReference type="ARBA" id="ARBA00022692"/>
    </source>
</evidence>
<evidence type="ECO:0000259" key="7">
    <source>
        <dbReference type="PROSITE" id="PS50850"/>
    </source>
</evidence>
<comment type="subcellular location">
    <subcellularLocation>
        <location evidence="1">Cell membrane</location>
        <topology evidence="1">Multi-pass membrane protein</topology>
    </subcellularLocation>
</comment>
<feature type="transmembrane region" description="Helical" evidence="6">
    <location>
        <begin position="50"/>
        <end position="69"/>
    </location>
</feature>
<dbReference type="Gene3D" id="1.20.1250.20">
    <property type="entry name" value="MFS general substrate transporter like domains"/>
    <property type="match status" value="1"/>
</dbReference>
<evidence type="ECO:0000313" key="9">
    <source>
        <dbReference type="Proteomes" id="UP000242610"/>
    </source>
</evidence>
<feature type="transmembrane region" description="Helical" evidence="6">
    <location>
        <begin position="370"/>
        <end position="389"/>
    </location>
</feature>
<evidence type="ECO:0000256" key="5">
    <source>
        <dbReference type="SAM" id="MobiDB-lite"/>
    </source>
</evidence>
<feature type="transmembrane region" description="Helical" evidence="6">
    <location>
        <begin position="434"/>
        <end position="457"/>
    </location>
</feature>
<proteinExistence type="predicted"/>
<feature type="transmembrane region" description="Helical" evidence="6">
    <location>
        <begin position="265"/>
        <end position="285"/>
    </location>
</feature>
<feature type="transmembrane region" description="Helical" evidence="6">
    <location>
        <begin position="240"/>
        <end position="259"/>
    </location>
</feature>
<dbReference type="PANTHER" id="PTHR42718:SF43">
    <property type="entry name" value="LINCOMYCIN RESISTANCE PROTEIN LMRB"/>
    <property type="match status" value="1"/>
</dbReference>
<protein>
    <submittedName>
        <fullName evidence="8">MFS transporter, DHA2 family, lincomycin resistance protein</fullName>
    </submittedName>
</protein>
<dbReference type="GO" id="GO:0022857">
    <property type="term" value="F:transmembrane transporter activity"/>
    <property type="evidence" value="ECO:0007669"/>
    <property type="project" value="InterPro"/>
</dbReference>
<sequence>MGTTMSQSTAPESGEVKANEKAAATAGSAKNASVPHNAMKARVSVKHPNLTMLGLYLGAFLGMLSETAMNIALPDLMKSFNIGSGTAQWMVVGYMLVIGIVLPFTSLMLKWIPSRPLLLFALAMFFIGSLISGFAPGNSFAILLLGRMIQGVSTGLVLPMMFSVILEVFPLNKIGAAMGMAGLVVMFAPAIGPTLAGALIGAFSWRAIFFFFAVIALLALVAASIWMVNAYTLTKPTIDPFSCIASILGFGGFVLGVSLISDFGFSLPVLGIMVVGIAAIVCYSYRQLHMGNPIIDLRAMGIRQFTVGALIVMMNFGITLATMYLMPQELQNGLGVKVALTGLVMLPGGVVNALVSMFAGRLFDIVGPNWLVRGGLVLSMIGVILLMLANPSTSIAYIICAHVILMVGVPMTMSPAQSSALASLPQHLSTDGSTILNTMQQVLGAVITAVTTILLQAGQASSHADGKEMAFVTGSRWGFTFALVLAIVAFLVSFGLSKRTTAEDVPHRS</sequence>
<feature type="transmembrane region" description="Helical" evidence="6">
    <location>
        <begin position="208"/>
        <end position="228"/>
    </location>
</feature>
<feature type="transmembrane region" description="Helical" evidence="6">
    <location>
        <begin position="477"/>
        <end position="496"/>
    </location>
</feature>
<evidence type="ECO:0000256" key="1">
    <source>
        <dbReference type="ARBA" id="ARBA00004651"/>
    </source>
</evidence>
<dbReference type="PANTHER" id="PTHR42718">
    <property type="entry name" value="MAJOR FACILITATOR SUPERFAMILY MULTIDRUG TRANSPORTER MFSC"/>
    <property type="match status" value="1"/>
</dbReference>
<feature type="transmembrane region" description="Helical" evidence="6">
    <location>
        <begin position="181"/>
        <end position="202"/>
    </location>
</feature>
<feature type="transmembrane region" description="Helical" evidence="6">
    <location>
        <begin position="338"/>
        <end position="358"/>
    </location>
</feature>
<feature type="domain" description="Major facilitator superfamily (MFS) profile" evidence="7">
    <location>
        <begin position="51"/>
        <end position="501"/>
    </location>
</feature>
<feature type="compositionally biased region" description="Polar residues" evidence="5">
    <location>
        <begin position="1"/>
        <end position="11"/>
    </location>
</feature>
<dbReference type="InterPro" id="IPR036259">
    <property type="entry name" value="MFS_trans_sf"/>
</dbReference>
<dbReference type="InterPro" id="IPR020846">
    <property type="entry name" value="MFS_dom"/>
</dbReference>
<name>A0A1C4H795_9BIFI</name>
<evidence type="ECO:0000256" key="4">
    <source>
        <dbReference type="ARBA" id="ARBA00023136"/>
    </source>
</evidence>
<reference evidence="9" key="1">
    <citation type="submission" date="2016-08" db="EMBL/GenBank/DDBJ databases">
        <authorList>
            <person name="Varghese N."/>
            <person name="Submissions Spin"/>
        </authorList>
    </citation>
    <scope>NUCLEOTIDE SEQUENCE [LARGE SCALE GENOMIC DNA]</scope>
    <source>
        <strain evidence="9">R-52791</strain>
    </source>
</reference>
<dbReference type="AlphaFoldDB" id="A0A1C4H795"/>
<dbReference type="STRING" id="1505727.GA0061077_1308"/>
<evidence type="ECO:0000313" key="8">
    <source>
        <dbReference type="EMBL" id="SCC80672.1"/>
    </source>
</evidence>
<gene>
    <name evidence="8" type="ORF">GA0061077_1308</name>
</gene>
<feature type="transmembrane region" description="Helical" evidence="6">
    <location>
        <begin position="148"/>
        <end position="169"/>
    </location>
</feature>
<dbReference type="PRINTS" id="PR01036">
    <property type="entry name" value="TCRTETB"/>
</dbReference>
<dbReference type="InterPro" id="IPR011701">
    <property type="entry name" value="MFS"/>
</dbReference>
<dbReference type="Pfam" id="PF07690">
    <property type="entry name" value="MFS_1"/>
    <property type="match status" value="1"/>
</dbReference>
<keyword evidence="4 6" id="KW-0472">Membrane</keyword>
<feature type="transmembrane region" description="Helical" evidence="6">
    <location>
        <begin position="89"/>
        <end position="109"/>
    </location>
</feature>
<keyword evidence="9" id="KW-1185">Reference proteome</keyword>